<dbReference type="Proteomes" id="UP000186955">
    <property type="component" value="Unassembled WGS sequence"/>
</dbReference>
<name>A0A1Q5TB27_9EURO</name>
<dbReference type="InterPro" id="IPR000383">
    <property type="entry name" value="Xaa-Pro-like_dom"/>
</dbReference>
<dbReference type="SUPFAM" id="SSF53474">
    <property type="entry name" value="alpha/beta-Hydrolases"/>
    <property type="match status" value="1"/>
</dbReference>
<dbReference type="InterPro" id="IPR005674">
    <property type="entry name" value="CocE/Ser_esterase"/>
</dbReference>
<organism evidence="2 3">
    <name type="scientific">Penicillium subrubescens</name>
    <dbReference type="NCBI Taxonomy" id="1316194"/>
    <lineage>
        <taxon>Eukaryota</taxon>
        <taxon>Fungi</taxon>
        <taxon>Dikarya</taxon>
        <taxon>Ascomycota</taxon>
        <taxon>Pezizomycotina</taxon>
        <taxon>Eurotiomycetes</taxon>
        <taxon>Eurotiomycetidae</taxon>
        <taxon>Eurotiales</taxon>
        <taxon>Aspergillaceae</taxon>
        <taxon>Penicillium</taxon>
    </lineage>
</organism>
<dbReference type="Gene3D" id="3.40.50.1820">
    <property type="entry name" value="alpha/beta hydrolase"/>
    <property type="match status" value="1"/>
</dbReference>
<protein>
    <recommendedName>
        <fullName evidence="1">Xaa-Pro dipeptidyl-peptidase-like domain-containing protein</fullName>
    </recommendedName>
</protein>
<feature type="domain" description="Xaa-Pro dipeptidyl-peptidase-like" evidence="1">
    <location>
        <begin position="2"/>
        <end position="86"/>
    </location>
</feature>
<dbReference type="GO" id="GO:0016787">
    <property type="term" value="F:hydrolase activity"/>
    <property type="evidence" value="ECO:0007669"/>
    <property type="project" value="InterPro"/>
</dbReference>
<dbReference type="InterPro" id="IPR029058">
    <property type="entry name" value="AB_hydrolase_fold"/>
</dbReference>
<evidence type="ECO:0000313" key="2">
    <source>
        <dbReference type="EMBL" id="OKO97407.1"/>
    </source>
</evidence>
<dbReference type="EMBL" id="MNBE01000695">
    <property type="protein sequence ID" value="OKO97407.1"/>
    <property type="molecule type" value="Genomic_DNA"/>
</dbReference>
<dbReference type="GO" id="GO:0072330">
    <property type="term" value="P:monocarboxylic acid biosynthetic process"/>
    <property type="evidence" value="ECO:0007669"/>
    <property type="project" value="UniProtKB-ARBA"/>
</dbReference>
<accession>A0A1Q5TB27</accession>
<keyword evidence="3" id="KW-1185">Reference proteome</keyword>
<proteinExistence type="predicted"/>
<reference evidence="2 3" key="1">
    <citation type="submission" date="2016-10" db="EMBL/GenBank/DDBJ databases">
        <title>Genome sequence of the ascomycete fungus Penicillium subrubescens.</title>
        <authorList>
            <person name="De Vries R.P."/>
            <person name="Peng M."/>
            <person name="Dilokpimol A."/>
            <person name="Hilden K."/>
            <person name="Makela M.R."/>
            <person name="Grigoriev I."/>
            <person name="Riley R."/>
            <person name="Granchi Z."/>
        </authorList>
    </citation>
    <scope>NUCLEOTIDE SEQUENCE [LARGE SCALE GENOMIC DNA]</scope>
    <source>
        <strain evidence="2 3">CBS 132785</strain>
    </source>
</reference>
<evidence type="ECO:0000313" key="3">
    <source>
        <dbReference type="Proteomes" id="UP000186955"/>
    </source>
</evidence>
<dbReference type="Pfam" id="PF02129">
    <property type="entry name" value="Peptidase_S15"/>
    <property type="match status" value="1"/>
</dbReference>
<evidence type="ECO:0000259" key="1">
    <source>
        <dbReference type="Pfam" id="PF02129"/>
    </source>
</evidence>
<comment type="caution">
    <text evidence="2">The sequence shown here is derived from an EMBL/GenBank/DDBJ whole genome shotgun (WGS) entry which is preliminary data.</text>
</comment>
<gene>
    <name evidence="2" type="ORF">PENSUB_10201</name>
</gene>
<dbReference type="NCBIfam" id="TIGR00976">
    <property type="entry name" value="CocE_NonD"/>
    <property type="match status" value="1"/>
</dbReference>
<dbReference type="GO" id="GO:0017000">
    <property type="term" value="P:antibiotic biosynthetic process"/>
    <property type="evidence" value="ECO:0007669"/>
    <property type="project" value="UniProtKB-ARBA"/>
</dbReference>
<sequence>MDSEGSMRFWGSGDGKDGYDAIEEIAGLPWCNGKIAMLGNSWLAISQWFIAAERPPHLACIAPLEGVSDPFREQLRRGGIPELQFWNALLGLLCGSYQFCS</sequence>
<dbReference type="STRING" id="1316194.A0A1Q5TB27"/>
<dbReference type="AlphaFoldDB" id="A0A1Q5TB27"/>